<keyword evidence="3" id="KW-1185">Reference proteome</keyword>
<evidence type="ECO:0000313" key="3">
    <source>
        <dbReference type="Proteomes" id="UP001162131"/>
    </source>
</evidence>
<dbReference type="Gene3D" id="3.60.10.10">
    <property type="entry name" value="Endonuclease/exonuclease/phosphatase"/>
    <property type="match status" value="1"/>
</dbReference>
<comment type="caution">
    <text evidence="2">The sequence shown here is derived from an EMBL/GenBank/DDBJ whole genome shotgun (WGS) entry which is preliminary data.</text>
</comment>
<evidence type="ECO:0000256" key="1">
    <source>
        <dbReference type="SAM" id="MobiDB-lite"/>
    </source>
</evidence>
<evidence type="ECO:0000313" key="2">
    <source>
        <dbReference type="EMBL" id="CAG9336166.1"/>
    </source>
</evidence>
<reference evidence="2" key="1">
    <citation type="submission" date="2021-09" db="EMBL/GenBank/DDBJ databases">
        <authorList>
            <consortium name="AG Swart"/>
            <person name="Singh M."/>
            <person name="Singh A."/>
            <person name="Seah K."/>
            <person name="Emmerich C."/>
        </authorList>
    </citation>
    <scope>NUCLEOTIDE SEQUENCE</scope>
    <source>
        <strain evidence="2">ATCC30299</strain>
    </source>
</reference>
<protein>
    <submittedName>
        <fullName evidence="2">Uncharacterized protein</fullName>
    </submittedName>
</protein>
<sequence length="419" mass="47752">MLPEINESLFLENSLKIYLSKYKTKEDRDEKRELYIAFIVALEMSTRPGDVMKCRQLPSGDVIAVFTNEKMRKQLLEYGRIVIQQGNQNVNVLVGPVGREGEINYAKYLIQVTLPAEVGIEAVTEALSSKCKIVEIIVDNTIRNMNTWYAVHFSPESKCKIYGEFRRLEDAIDLPEEIIIRGKRIYLNHAASLYCETCGQIGHNSEGHMKIEQRRQERIRIDCIRRKKKEEEKKKRVATAADTLALRMKLEEDKHNNSTYADLISFEEKKKENQEIQVKEDTHGPRKRTPIESGMDAQATKWARRAENKVTTIAHVNAYEIKQKKQQIKQFLEDTNAEILGVSETHCSEADLLPSIDGYSWLHNPGSERSSGVGILFKKRLVTGETKLFMKGKIVGTSIANLTVIEAYSGIIPVFIACA</sequence>
<feature type="region of interest" description="Disordered" evidence="1">
    <location>
        <begin position="271"/>
        <end position="298"/>
    </location>
</feature>
<dbReference type="InterPro" id="IPR036691">
    <property type="entry name" value="Endo/exonu/phosph_ase_sf"/>
</dbReference>
<dbReference type="Proteomes" id="UP001162131">
    <property type="component" value="Unassembled WGS sequence"/>
</dbReference>
<proteinExistence type="predicted"/>
<dbReference type="EMBL" id="CAJZBQ010000064">
    <property type="protein sequence ID" value="CAG9336166.1"/>
    <property type="molecule type" value="Genomic_DNA"/>
</dbReference>
<dbReference type="AlphaFoldDB" id="A0AAU9KFN7"/>
<organism evidence="2 3">
    <name type="scientific">Blepharisma stoltei</name>
    <dbReference type="NCBI Taxonomy" id="1481888"/>
    <lineage>
        <taxon>Eukaryota</taxon>
        <taxon>Sar</taxon>
        <taxon>Alveolata</taxon>
        <taxon>Ciliophora</taxon>
        <taxon>Postciliodesmatophora</taxon>
        <taxon>Heterotrichea</taxon>
        <taxon>Heterotrichida</taxon>
        <taxon>Blepharismidae</taxon>
        <taxon>Blepharisma</taxon>
    </lineage>
</organism>
<accession>A0AAU9KFN7</accession>
<gene>
    <name evidence="2" type="ORF">BSTOLATCC_MIC66049</name>
</gene>
<feature type="compositionally biased region" description="Basic and acidic residues" evidence="1">
    <location>
        <begin position="271"/>
        <end position="284"/>
    </location>
</feature>
<dbReference type="SUPFAM" id="SSF56219">
    <property type="entry name" value="DNase I-like"/>
    <property type="match status" value="1"/>
</dbReference>
<name>A0AAU9KFN7_9CILI</name>